<dbReference type="Proteomes" id="UP000186705">
    <property type="component" value="Unassembled WGS sequence"/>
</dbReference>
<dbReference type="AlphaFoldDB" id="A0A1U7NKR9"/>
<dbReference type="PROSITE" id="PS51257">
    <property type="entry name" value="PROKAR_LIPOPROTEIN"/>
    <property type="match status" value="1"/>
</dbReference>
<keyword evidence="2" id="KW-1185">Reference proteome</keyword>
<dbReference type="GeneID" id="78276168"/>
<dbReference type="OrthoDB" id="1656022at2"/>
<gene>
    <name evidence="1" type="ORF">BO225_09465</name>
</gene>
<name>A0A1U7NKR9_9FIRM</name>
<comment type="caution">
    <text evidence="1">The sequence shown here is derived from an EMBL/GenBank/DDBJ whole genome shotgun (WGS) entry which is preliminary data.</text>
</comment>
<evidence type="ECO:0000313" key="1">
    <source>
        <dbReference type="EMBL" id="OLU45011.1"/>
    </source>
</evidence>
<proteinExistence type="predicted"/>
<organism evidence="1 2">
    <name type="scientific">Dubosiella newyorkensis</name>
    <dbReference type="NCBI Taxonomy" id="1862672"/>
    <lineage>
        <taxon>Bacteria</taxon>
        <taxon>Bacillati</taxon>
        <taxon>Bacillota</taxon>
        <taxon>Erysipelotrichia</taxon>
        <taxon>Erysipelotrichales</taxon>
        <taxon>Erysipelotrichaceae</taxon>
        <taxon>Dubosiella</taxon>
    </lineage>
</organism>
<reference evidence="1 2" key="1">
    <citation type="submission" date="2016-11" db="EMBL/GenBank/DDBJ databases">
        <title>Description of two novel members of the family Erysipelotrichaceae: Ileibacterium lipovorans gen. nov., sp. nov. and Dubosiella newyorkensis, gen. nov., sp. nov.</title>
        <authorList>
            <person name="Cox L.M."/>
            <person name="Sohn J."/>
            <person name="Tyrrell K.L."/>
            <person name="Citron D.M."/>
            <person name="Lawson P.A."/>
            <person name="Patel N.B."/>
            <person name="Iizumi T."/>
            <person name="Perez-Perez G.I."/>
            <person name="Goldstein E.J."/>
            <person name="Blaser M.J."/>
        </authorList>
    </citation>
    <scope>NUCLEOTIDE SEQUENCE [LARGE SCALE GENOMIC DNA]</scope>
    <source>
        <strain evidence="1 2">NYU-BL-A4</strain>
    </source>
</reference>
<evidence type="ECO:0000313" key="2">
    <source>
        <dbReference type="Proteomes" id="UP000186705"/>
    </source>
</evidence>
<protein>
    <submittedName>
        <fullName evidence="1">Uncharacterized protein</fullName>
    </submittedName>
</protein>
<dbReference type="EMBL" id="MPKA01000090">
    <property type="protein sequence ID" value="OLU45011.1"/>
    <property type="molecule type" value="Genomic_DNA"/>
</dbReference>
<sequence>MKFKNFALGFSLISCIFSGVISPISITAKENDDSTEVAPHGSTRVENTLISTAYPNNVFIGYSSMIGTWQKASSYTVSASYTQTASGSYNYDGITIGVSVSNTSGASYILPADSSRYSRLGIWADLTVRKYKATQIDNNTGQVLSTWYFGTAQQRNTYVNVIYQ</sequence>
<dbReference type="RefSeq" id="WP_076342016.1">
    <property type="nucleotide sequence ID" value="NZ_CAPDDE010000008.1"/>
</dbReference>
<accession>A0A1U7NKR9</accession>